<dbReference type="Proteomes" id="UP000481872">
    <property type="component" value="Unassembled WGS sequence"/>
</dbReference>
<dbReference type="RefSeq" id="WP_061994935.1">
    <property type="nucleotide sequence ID" value="NZ_JAAGPU010000001.1"/>
</dbReference>
<reference evidence="2 3" key="1">
    <citation type="submission" date="2020-02" db="EMBL/GenBank/DDBJ databases">
        <title>Genome assembly of a novel Clostridium senegalense strain.</title>
        <authorList>
            <person name="Gupta T.B."/>
            <person name="Jauregui R."/>
            <person name="Maclean P."/>
            <person name="Nawarathana A."/>
            <person name="Brightwell G."/>
        </authorList>
    </citation>
    <scope>NUCLEOTIDE SEQUENCE [LARGE SCALE GENOMIC DNA]</scope>
    <source>
        <strain evidence="2 3">AGRFS4</strain>
    </source>
</reference>
<dbReference type="Gene3D" id="1.10.1760.20">
    <property type="match status" value="1"/>
</dbReference>
<feature type="transmembrane region" description="Helical" evidence="1">
    <location>
        <begin position="102"/>
        <end position="124"/>
    </location>
</feature>
<feature type="transmembrane region" description="Helical" evidence="1">
    <location>
        <begin position="72"/>
        <end position="90"/>
    </location>
</feature>
<keyword evidence="1" id="KW-0472">Membrane</keyword>
<proteinExistence type="predicted"/>
<accession>A0A6M0GY87</accession>
<comment type="caution">
    <text evidence="2">The sequence shown here is derived from an EMBL/GenBank/DDBJ whole genome shotgun (WGS) entry which is preliminary data.</text>
</comment>
<dbReference type="Pfam" id="PF06177">
    <property type="entry name" value="QueT"/>
    <property type="match status" value="1"/>
</dbReference>
<feature type="transmembrane region" description="Helical" evidence="1">
    <location>
        <begin position="45"/>
        <end position="66"/>
    </location>
</feature>
<dbReference type="PIRSF" id="PIRSF031501">
    <property type="entry name" value="QueT"/>
    <property type="match status" value="1"/>
</dbReference>
<protein>
    <submittedName>
        <fullName evidence="2">QueT transporter family protein</fullName>
    </submittedName>
</protein>
<feature type="transmembrane region" description="Helical" evidence="1">
    <location>
        <begin position="12"/>
        <end position="33"/>
    </location>
</feature>
<name>A0A6M0GY87_9CLOT</name>
<gene>
    <name evidence="2" type="ORF">G3M99_01060</name>
</gene>
<dbReference type="AlphaFoldDB" id="A0A6M0GY87"/>
<keyword evidence="1" id="KW-0812">Transmembrane</keyword>
<organism evidence="2 3">
    <name type="scientific">Clostridium senegalense</name>
    <dbReference type="NCBI Taxonomy" id="1465809"/>
    <lineage>
        <taxon>Bacteria</taxon>
        <taxon>Bacillati</taxon>
        <taxon>Bacillota</taxon>
        <taxon>Clostridia</taxon>
        <taxon>Eubacteriales</taxon>
        <taxon>Clostridiaceae</taxon>
        <taxon>Clostridium</taxon>
    </lineage>
</organism>
<feature type="transmembrane region" description="Helical" evidence="1">
    <location>
        <begin position="130"/>
        <end position="156"/>
    </location>
</feature>
<keyword evidence="1" id="KW-1133">Transmembrane helix</keyword>
<dbReference type="EMBL" id="JAAGPU010000001">
    <property type="protein sequence ID" value="NEU03460.1"/>
    <property type="molecule type" value="Genomic_DNA"/>
</dbReference>
<dbReference type="PANTHER" id="PTHR40044">
    <property type="entry name" value="INTEGRAL MEMBRANE PROTEIN-RELATED"/>
    <property type="match status" value="1"/>
</dbReference>
<evidence type="ECO:0000313" key="3">
    <source>
        <dbReference type="Proteomes" id="UP000481872"/>
    </source>
</evidence>
<sequence length="169" mass="18368">MNKQNNTKKIAFAALLAAIYATLTVTLNFMSYGPIQIRIAEGLTVLPYFSPYAIWGLFLGCLMSNIISPMGIPDLIVGSLATLLASYLTYKIGKSNLKHKRLLAPLPAVLVNAIVIGSMLKVLYAPNVPLIFNMIYVGIGQFICCYGLGLPLISALEKNSKISNMLKLN</sequence>
<keyword evidence="3" id="KW-1185">Reference proteome</keyword>
<evidence type="ECO:0000256" key="1">
    <source>
        <dbReference type="SAM" id="Phobius"/>
    </source>
</evidence>
<dbReference type="InterPro" id="IPR010387">
    <property type="entry name" value="QueT"/>
</dbReference>
<evidence type="ECO:0000313" key="2">
    <source>
        <dbReference type="EMBL" id="NEU03460.1"/>
    </source>
</evidence>
<dbReference type="PANTHER" id="PTHR40044:SF1">
    <property type="entry name" value="INTEGRAL MEMBRANE PROTEIN"/>
    <property type="match status" value="1"/>
</dbReference>